<name>A0AAD4TA61_9MAGN</name>
<organism evidence="1 2">
    <name type="scientific">Papaver atlanticum</name>
    <dbReference type="NCBI Taxonomy" id="357466"/>
    <lineage>
        <taxon>Eukaryota</taxon>
        <taxon>Viridiplantae</taxon>
        <taxon>Streptophyta</taxon>
        <taxon>Embryophyta</taxon>
        <taxon>Tracheophyta</taxon>
        <taxon>Spermatophyta</taxon>
        <taxon>Magnoliopsida</taxon>
        <taxon>Ranunculales</taxon>
        <taxon>Papaveraceae</taxon>
        <taxon>Papaveroideae</taxon>
        <taxon>Papaver</taxon>
    </lineage>
</organism>
<dbReference type="InterPro" id="IPR046345">
    <property type="entry name" value="TraB_PrgY-like"/>
</dbReference>
<dbReference type="PANTHER" id="PTHR21530:SF7">
    <property type="entry name" value="TRAB DOMAIN-CONTAINING PROTEIN"/>
    <property type="match status" value="1"/>
</dbReference>
<dbReference type="AlphaFoldDB" id="A0AAD4TA61"/>
<keyword evidence="2" id="KW-1185">Reference proteome</keyword>
<reference evidence="1" key="1">
    <citation type="submission" date="2022-04" db="EMBL/GenBank/DDBJ databases">
        <title>A functionally conserved STORR gene fusion in Papaver species that diverged 16.8 million years ago.</title>
        <authorList>
            <person name="Catania T."/>
        </authorList>
    </citation>
    <scope>NUCLEOTIDE SEQUENCE</scope>
    <source>
        <strain evidence="1">S-188037</strain>
    </source>
</reference>
<protein>
    <recommendedName>
        <fullName evidence="3">TraB domain-containing protein</fullName>
    </recommendedName>
</protein>
<sequence>MSGIYNHLVRVFGKNSRNERPSSEEEDDQSRLIELTEIQTNENEPGHYQQGIPGIPTNGKVVLLRNSITGALLYLIGTVHGSEQSAATVKQVIGDIRPDVVALGFAFTGLVWIVSYGGDCDELCGDLFYICLCETRASRVMNWKPEDDAIQTLFWKSMRAPGGLCLKLGLFFLNLKLRRLRANGIIPELEFKVLFISLVIDVNLFIVQVCFPRIFFFFVLYNLGFDFQVAIKESIRVKARCAYIDQDIDVMLQNFIKASPLELFRNAYNTRVREVNGEGCTRSSVWKMQSGIELKKATQETLLFTFKVMTEDRDMLMFTKLRGFEGKVVAVVGMGHMDGIERLWMRAEEDDNSGVRQI</sequence>
<dbReference type="CDD" id="cd14726">
    <property type="entry name" value="TraB_PrgY-like"/>
    <property type="match status" value="1"/>
</dbReference>
<gene>
    <name evidence="1" type="ORF">MKW98_022968</name>
</gene>
<evidence type="ECO:0008006" key="3">
    <source>
        <dbReference type="Google" id="ProtNLM"/>
    </source>
</evidence>
<proteinExistence type="predicted"/>
<evidence type="ECO:0000313" key="1">
    <source>
        <dbReference type="EMBL" id="KAI3945694.1"/>
    </source>
</evidence>
<accession>A0AAD4TA61</accession>
<dbReference type="Proteomes" id="UP001202328">
    <property type="component" value="Unassembled WGS sequence"/>
</dbReference>
<dbReference type="EMBL" id="JAJJMB010003726">
    <property type="protein sequence ID" value="KAI3945694.1"/>
    <property type="molecule type" value="Genomic_DNA"/>
</dbReference>
<dbReference type="PANTHER" id="PTHR21530">
    <property type="entry name" value="PHEROMONE SHUTDOWN PROTEIN"/>
    <property type="match status" value="1"/>
</dbReference>
<evidence type="ECO:0000313" key="2">
    <source>
        <dbReference type="Proteomes" id="UP001202328"/>
    </source>
</evidence>
<comment type="caution">
    <text evidence="1">The sequence shown here is derived from an EMBL/GenBank/DDBJ whole genome shotgun (WGS) entry which is preliminary data.</text>
</comment>